<sequence>MDNDYGVLRDQQDLFFQTGINYTNYVSVASGSDKSSLFASFENNSQEGIIMNTDGYDRQNFRVNYDLEVKPWLRLSTSNLFINTETKIILAVAEEYFLI</sequence>
<proteinExistence type="predicted"/>
<dbReference type="Proteomes" id="UP000659388">
    <property type="component" value="Unassembled WGS sequence"/>
</dbReference>
<comment type="caution">
    <text evidence="1">The sequence shown here is derived from an EMBL/GenBank/DDBJ whole genome shotgun (WGS) entry which is preliminary data.</text>
</comment>
<evidence type="ECO:0000313" key="1">
    <source>
        <dbReference type="EMBL" id="MBL3656037.1"/>
    </source>
</evidence>
<dbReference type="EMBL" id="JAESIY010000004">
    <property type="protein sequence ID" value="MBL3656037.1"/>
    <property type="molecule type" value="Genomic_DNA"/>
</dbReference>
<accession>A0A937K0W9</accession>
<organism evidence="1 2">
    <name type="scientific">Fulvivirga sediminis</name>
    <dbReference type="NCBI Taxonomy" id="2803949"/>
    <lineage>
        <taxon>Bacteria</taxon>
        <taxon>Pseudomonadati</taxon>
        <taxon>Bacteroidota</taxon>
        <taxon>Cytophagia</taxon>
        <taxon>Cytophagales</taxon>
        <taxon>Fulvivirgaceae</taxon>
        <taxon>Fulvivirga</taxon>
    </lineage>
</organism>
<dbReference type="AlphaFoldDB" id="A0A937K0W9"/>
<dbReference type="RefSeq" id="WP_202243798.1">
    <property type="nucleotide sequence ID" value="NZ_JAESIY010000004.1"/>
</dbReference>
<keyword evidence="2" id="KW-1185">Reference proteome</keyword>
<name>A0A937K0W9_9BACT</name>
<protein>
    <submittedName>
        <fullName evidence="1">Uncharacterized protein</fullName>
    </submittedName>
</protein>
<dbReference type="SUPFAM" id="SSF56935">
    <property type="entry name" value="Porins"/>
    <property type="match status" value="1"/>
</dbReference>
<gene>
    <name evidence="1" type="ORF">JL102_07850</name>
</gene>
<reference evidence="1" key="1">
    <citation type="submission" date="2021-01" db="EMBL/GenBank/DDBJ databases">
        <title>Fulvivirga kasyanovii gen. nov., sp nov., a novel member of the phylum Bacteroidetes isolated from seawater in a mussel farm.</title>
        <authorList>
            <person name="Zhao L.-H."/>
            <person name="Wang Z.-J."/>
        </authorList>
    </citation>
    <scope>NUCLEOTIDE SEQUENCE</scope>
    <source>
        <strain evidence="1">2943</strain>
    </source>
</reference>
<evidence type="ECO:0000313" key="2">
    <source>
        <dbReference type="Proteomes" id="UP000659388"/>
    </source>
</evidence>